<proteinExistence type="predicted"/>
<dbReference type="PANTHER" id="PTHR33339:SF1">
    <property type="entry name" value="LYSM DOMAIN-CONTAINING PROTEIN"/>
    <property type="match status" value="1"/>
</dbReference>
<protein>
    <recommendedName>
        <fullName evidence="1">DUF7872 domain-containing protein</fullName>
    </recommendedName>
</protein>
<evidence type="ECO:0000313" key="2">
    <source>
        <dbReference type="EMBL" id="MBW0528848.1"/>
    </source>
</evidence>
<dbReference type="InterPro" id="IPR057194">
    <property type="entry name" value="DUF7872"/>
</dbReference>
<evidence type="ECO:0000259" key="1">
    <source>
        <dbReference type="Pfam" id="PF25278"/>
    </source>
</evidence>
<comment type="caution">
    <text evidence="2">The sequence shown here is derived from an EMBL/GenBank/DDBJ whole genome shotgun (WGS) entry which is preliminary data.</text>
</comment>
<dbReference type="AlphaFoldDB" id="A0A9Q3I5J3"/>
<organism evidence="2 3">
    <name type="scientific">Austropuccinia psidii MF-1</name>
    <dbReference type="NCBI Taxonomy" id="1389203"/>
    <lineage>
        <taxon>Eukaryota</taxon>
        <taxon>Fungi</taxon>
        <taxon>Dikarya</taxon>
        <taxon>Basidiomycota</taxon>
        <taxon>Pucciniomycotina</taxon>
        <taxon>Pucciniomycetes</taxon>
        <taxon>Pucciniales</taxon>
        <taxon>Sphaerophragmiaceae</taxon>
        <taxon>Austropuccinia</taxon>
    </lineage>
</organism>
<dbReference type="PANTHER" id="PTHR33339">
    <property type="entry name" value="LYSM DOMAIN-CONTAINING PROTEIN"/>
    <property type="match status" value="1"/>
</dbReference>
<keyword evidence="3" id="KW-1185">Reference proteome</keyword>
<accession>A0A9Q3I5J3</accession>
<gene>
    <name evidence="2" type="ORF">O181_068563</name>
</gene>
<feature type="domain" description="DUF7872" evidence="1">
    <location>
        <begin position="217"/>
        <end position="438"/>
    </location>
</feature>
<name>A0A9Q3I5J3_9BASI</name>
<dbReference type="Pfam" id="PF25278">
    <property type="entry name" value="DUF7872"/>
    <property type="match status" value="1"/>
</dbReference>
<sequence length="443" mass="48802">MEALSSNSIQTPITTSPTDFTATNYNQVVSRPYGQFPPKNKNCKPFPLIRDTWHKLELEKHLKEYPGGNNLSIINYAAKLNMTNFACGIGGSCNAGQPCYPLETKEWYILFVIQQWNTYMNIYYESVGYGIAIVQSSMNALIAELFPATDSQGVRNMKANLGIQASLTQVTGTVVMDLMLALGSTTGPVFLLFNLLNYAIAAAMGSAAFAIKEPPGPLKDGFDQWSNVAYYLSMYEQAIHKKISEESKRILNTGISTKNGLYGLVKDGSFIEPTSVVPLPEVEEKIRNIALALGVNMLFRQMNAFITVGPGCRDKGVNGASTEDKHLSWCDKPGGTMHNIVLSANDRTVNEIDNANVIYESFGISTESIITSSMNCQAKNGPNHVPWAKDPGTLPKSAKDDCVFNLPVCFVTQEAIKHKIENHRWTTARACRHTGRLPLQKHT</sequence>
<dbReference type="OrthoDB" id="2501761at2759"/>
<reference evidence="2" key="1">
    <citation type="submission" date="2021-03" db="EMBL/GenBank/DDBJ databases">
        <title>Draft genome sequence of rust myrtle Austropuccinia psidii MF-1, a brazilian biotype.</title>
        <authorList>
            <person name="Quecine M.C."/>
            <person name="Pachon D.M.R."/>
            <person name="Bonatelli M.L."/>
            <person name="Correr F.H."/>
            <person name="Franceschini L.M."/>
            <person name="Leite T.F."/>
            <person name="Margarido G.R.A."/>
            <person name="Almeida C.A."/>
            <person name="Ferrarezi J.A."/>
            <person name="Labate C.A."/>
        </authorList>
    </citation>
    <scope>NUCLEOTIDE SEQUENCE</scope>
    <source>
        <strain evidence="2">MF-1</strain>
    </source>
</reference>
<dbReference type="Proteomes" id="UP000765509">
    <property type="component" value="Unassembled WGS sequence"/>
</dbReference>
<evidence type="ECO:0000313" key="3">
    <source>
        <dbReference type="Proteomes" id="UP000765509"/>
    </source>
</evidence>
<dbReference type="EMBL" id="AVOT02034676">
    <property type="protein sequence ID" value="MBW0528848.1"/>
    <property type="molecule type" value="Genomic_DNA"/>
</dbReference>